<dbReference type="Pfam" id="PF04402">
    <property type="entry name" value="SIMPL"/>
    <property type="match status" value="1"/>
</dbReference>
<accession>A0A6N4RBJ8</accession>
<reference evidence="1 2" key="1">
    <citation type="journal article" date="2017" name="Nat. Commun.">
        <title>In situ click chemistry generation of cyclooxygenase-2 inhibitors.</title>
        <authorList>
            <person name="Bhardwaj A."/>
            <person name="Kaur J."/>
            <person name="Wuest M."/>
            <person name="Wuest F."/>
        </authorList>
    </citation>
    <scope>NUCLEOTIDE SEQUENCE [LARGE SCALE GENOMIC DNA]</scope>
    <source>
        <strain evidence="1">S2_018_000_R2_106</strain>
    </source>
</reference>
<dbReference type="PIRSF" id="PIRSF029033">
    <property type="entry name" value="UCP029033"/>
    <property type="match status" value="1"/>
</dbReference>
<dbReference type="Gene3D" id="3.30.70.2970">
    <property type="entry name" value="Protein of unknown function (DUF541), domain 2"/>
    <property type="match status" value="1"/>
</dbReference>
<sequence>MSRLIESGIWAAGVVLAGYVLGSQIATLTSDSSVQVRGSAEMPVVADLATWSLSVSSSGNDLSEVQKQLSGDLAKIRAFLEKHGIPAADVEMQSLSVSDARANQYNSNTGGDRYVVSGGVSVRTANLEGIAKAKNGLDELLGQGVVLTSSYGPNYAFTKLNDAKLDLVSRATAEAYKAAEQFAKDSNSRVGGIKRATQGSVQILGRDSYLSESEQANKILRVVTTVDYTLN</sequence>
<dbReference type="GO" id="GO:0006974">
    <property type="term" value="P:DNA damage response"/>
    <property type="evidence" value="ECO:0007669"/>
    <property type="project" value="TreeGrafter"/>
</dbReference>
<dbReference type="EMBL" id="VAFM01000002">
    <property type="protein sequence ID" value="TKW60426.1"/>
    <property type="molecule type" value="Genomic_DNA"/>
</dbReference>
<name>A0A6N4RBJ8_BLAVI</name>
<evidence type="ECO:0000313" key="2">
    <source>
        <dbReference type="Proteomes" id="UP000320948"/>
    </source>
</evidence>
<gene>
    <name evidence="1" type="ORF">DI628_05800</name>
</gene>
<dbReference type="InterPro" id="IPR016907">
    <property type="entry name" value="UCP029033"/>
</dbReference>
<dbReference type="PANTHER" id="PTHR34387:SF2">
    <property type="entry name" value="SLR1258 PROTEIN"/>
    <property type="match status" value="1"/>
</dbReference>
<comment type="caution">
    <text evidence="1">The sequence shown here is derived from an EMBL/GenBank/DDBJ whole genome shotgun (WGS) entry which is preliminary data.</text>
</comment>
<dbReference type="AlphaFoldDB" id="A0A6N4RBJ8"/>
<evidence type="ECO:0000313" key="1">
    <source>
        <dbReference type="EMBL" id="TKW60426.1"/>
    </source>
</evidence>
<dbReference type="PANTHER" id="PTHR34387">
    <property type="entry name" value="SLR1258 PROTEIN"/>
    <property type="match status" value="1"/>
</dbReference>
<dbReference type="Proteomes" id="UP000320948">
    <property type="component" value="Unassembled WGS sequence"/>
</dbReference>
<dbReference type="InterPro" id="IPR007497">
    <property type="entry name" value="SIMPL/DUF541"/>
</dbReference>
<organism evidence="1 2">
    <name type="scientific">Blastochloris viridis</name>
    <name type="common">Rhodopseudomonas viridis</name>
    <dbReference type="NCBI Taxonomy" id="1079"/>
    <lineage>
        <taxon>Bacteria</taxon>
        <taxon>Pseudomonadati</taxon>
        <taxon>Pseudomonadota</taxon>
        <taxon>Alphaproteobacteria</taxon>
        <taxon>Hyphomicrobiales</taxon>
        <taxon>Blastochloridaceae</taxon>
        <taxon>Blastochloris</taxon>
    </lineage>
</organism>
<dbReference type="InterPro" id="IPR052022">
    <property type="entry name" value="26kDa_periplasmic_antigen"/>
</dbReference>
<protein>
    <submittedName>
        <fullName evidence="1">SIMPL domain-containing protein</fullName>
    </submittedName>
</protein>
<proteinExistence type="predicted"/>